<keyword evidence="1" id="KW-0677">Repeat</keyword>
<dbReference type="Pfam" id="PF25598">
    <property type="entry name" value="ARM_PUB"/>
    <property type="match status" value="1"/>
</dbReference>
<comment type="caution">
    <text evidence="5">The sequence shown here is derived from an EMBL/GenBank/DDBJ whole genome shotgun (WGS) entry which is preliminary data.</text>
</comment>
<name>A0A5N6PI80_9ASTR</name>
<dbReference type="InterPro" id="IPR058678">
    <property type="entry name" value="ARM_PUB"/>
</dbReference>
<proteinExistence type="predicted"/>
<evidence type="ECO:0000256" key="3">
    <source>
        <dbReference type="PROSITE-ProRule" id="PRU00259"/>
    </source>
</evidence>
<dbReference type="InterPro" id="IPR011989">
    <property type="entry name" value="ARM-like"/>
</dbReference>
<keyword evidence="2" id="KW-0833">Ubl conjugation pathway</keyword>
<dbReference type="EMBL" id="SZYD01000004">
    <property type="protein sequence ID" value="KAD6454088.1"/>
    <property type="molecule type" value="Genomic_DNA"/>
</dbReference>
<sequence length="413" mass="45427">MGDEEERWNQKKQTLIDEISGRLINGELPIKIQAAREIRSMIRNGNSSGKIRAKFAGAGVIQPLVLMLCSQHHEAREVSLLALLNLASRNERLVFDSYVCCMCFALISKGETGFSIARAMSLEMIESKLIEWHMKNDDECWHMKIKRLGWLKNKEQIVTCGAIPPLVKLLKFQNTSNLRELATAAILTLSAAPNNKQMITDSGAIPLLIQILSCGSIQGRVDAVTTLYNLTTSNEQPSVALDATAAQPLINLLKECKKHSKFADKTTALIAIISKSHEGICAITKAEDGILTLVETIEDGSLVSTQHAVSILLELCMSSRSKYRELILNEGAIPGLLRLTVDGTHEAQNKARLLLDLLRDSAPEKRLSSSVLEKMVHEIAARVDGSEKTAETATILLQDMVQRSMNMASSCNP</sequence>
<dbReference type="PANTHER" id="PTHR23315">
    <property type="entry name" value="U BOX DOMAIN-CONTAINING"/>
    <property type="match status" value="1"/>
</dbReference>
<dbReference type="AlphaFoldDB" id="A0A5N6PI80"/>
<gene>
    <name evidence="5" type="ORF">E3N88_08794</name>
</gene>
<dbReference type="InterPro" id="IPR000225">
    <property type="entry name" value="Armadillo"/>
</dbReference>
<reference evidence="5 6" key="1">
    <citation type="submission" date="2019-05" db="EMBL/GenBank/DDBJ databases">
        <title>Mikania micrantha, genome provides insights into the molecular mechanism of rapid growth.</title>
        <authorList>
            <person name="Liu B."/>
        </authorList>
    </citation>
    <scope>NUCLEOTIDE SEQUENCE [LARGE SCALE GENOMIC DNA]</scope>
    <source>
        <strain evidence="5">NLD-2019</strain>
        <tissue evidence="5">Leaf</tissue>
    </source>
</reference>
<dbReference type="OrthoDB" id="7537227at2759"/>
<evidence type="ECO:0000313" key="6">
    <source>
        <dbReference type="Proteomes" id="UP000326396"/>
    </source>
</evidence>
<feature type="domain" description="U-box" evidence="4">
    <location>
        <begin position="224"/>
        <end position="366"/>
    </location>
</feature>
<dbReference type="SUPFAM" id="SSF48371">
    <property type="entry name" value="ARM repeat"/>
    <property type="match status" value="1"/>
</dbReference>
<dbReference type="InterPro" id="IPR016024">
    <property type="entry name" value="ARM-type_fold"/>
</dbReference>
<organism evidence="5 6">
    <name type="scientific">Mikania micrantha</name>
    <name type="common">bitter vine</name>
    <dbReference type="NCBI Taxonomy" id="192012"/>
    <lineage>
        <taxon>Eukaryota</taxon>
        <taxon>Viridiplantae</taxon>
        <taxon>Streptophyta</taxon>
        <taxon>Embryophyta</taxon>
        <taxon>Tracheophyta</taxon>
        <taxon>Spermatophyta</taxon>
        <taxon>Magnoliopsida</taxon>
        <taxon>eudicotyledons</taxon>
        <taxon>Gunneridae</taxon>
        <taxon>Pentapetalae</taxon>
        <taxon>asterids</taxon>
        <taxon>campanulids</taxon>
        <taxon>Asterales</taxon>
        <taxon>Asteraceae</taxon>
        <taxon>Asteroideae</taxon>
        <taxon>Heliantheae alliance</taxon>
        <taxon>Eupatorieae</taxon>
        <taxon>Mikania</taxon>
    </lineage>
</organism>
<evidence type="ECO:0000313" key="5">
    <source>
        <dbReference type="EMBL" id="KAD6454088.1"/>
    </source>
</evidence>
<dbReference type="SMART" id="SM00185">
    <property type="entry name" value="ARM"/>
    <property type="match status" value="4"/>
</dbReference>
<dbReference type="Gene3D" id="1.25.10.10">
    <property type="entry name" value="Leucine-rich Repeat Variant"/>
    <property type="match status" value="3"/>
</dbReference>
<evidence type="ECO:0000256" key="1">
    <source>
        <dbReference type="ARBA" id="ARBA00022737"/>
    </source>
</evidence>
<protein>
    <recommendedName>
        <fullName evidence="4">U-box domain-containing protein</fullName>
    </recommendedName>
</protein>
<accession>A0A5N6PI80</accession>
<evidence type="ECO:0000259" key="4">
    <source>
        <dbReference type="Pfam" id="PF25598"/>
    </source>
</evidence>
<dbReference type="Proteomes" id="UP000326396">
    <property type="component" value="Linkage Group LG12"/>
</dbReference>
<keyword evidence="6" id="KW-1185">Reference proteome</keyword>
<feature type="repeat" description="ARM" evidence="3">
    <location>
        <begin position="161"/>
        <end position="204"/>
    </location>
</feature>
<dbReference type="Pfam" id="PF00514">
    <property type="entry name" value="Arm"/>
    <property type="match status" value="1"/>
</dbReference>
<dbReference type="PROSITE" id="PS50176">
    <property type="entry name" value="ARM_REPEAT"/>
    <property type="match status" value="1"/>
</dbReference>
<dbReference type="PANTHER" id="PTHR23315:SF256">
    <property type="entry name" value="ARM REPEAT SUPERFAMILY PROTEIN"/>
    <property type="match status" value="1"/>
</dbReference>
<evidence type="ECO:0000256" key="2">
    <source>
        <dbReference type="ARBA" id="ARBA00022786"/>
    </source>
</evidence>